<accession>B3JNA4</accession>
<dbReference type="STRING" id="470145.BACCOP_03415"/>
<evidence type="ECO:0000313" key="1">
    <source>
        <dbReference type="EMBL" id="EDU99571.1"/>
    </source>
</evidence>
<proteinExistence type="predicted"/>
<comment type="caution">
    <text evidence="1">The sequence shown here is derived from an EMBL/GenBank/DDBJ whole genome shotgun (WGS) entry which is preliminary data.</text>
</comment>
<gene>
    <name evidence="1" type="ORF">BACCOP_03415</name>
</gene>
<reference evidence="1 2" key="1">
    <citation type="submission" date="2008-04" db="EMBL/GenBank/DDBJ databases">
        <title>Draft genome sequence of Bacteroides coprocola (DSM 17136).</title>
        <authorList>
            <person name="Sudarsanam P."/>
            <person name="Ley R."/>
            <person name="Guruge J."/>
            <person name="Turnbaugh P.J."/>
            <person name="Mahowald M."/>
            <person name="Liep D."/>
            <person name="Gordon J."/>
        </authorList>
    </citation>
    <scope>NUCLEOTIDE SEQUENCE [LARGE SCALE GENOMIC DNA]</scope>
    <source>
        <strain evidence="1 2">DSM 17136</strain>
    </source>
</reference>
<evidence type="ECO:0000313" key="2">
    <source>
        <dbReference type="Proteomes" id="UP000003146"/>
    </source>
</evidence>
<protein>
    <submittedName>
        <fullName evidence="1">Uncharacterized protein</fullName>
    </submittedName>
</protein>
<dbReference type="EMBL" id="ABIY02000116">
    <property type="protein sequence ID" value="EDU99571.1"/>
    <property type="molecule type" value="Genomic_DNA"/>
</dbReference>
<dbReference type="HOGENOM" id="CLU_2663347_0_0_10"/>
<organism evidence="1 2">
    <name type="scientific">Phocaeicola coprocola DSM 17136</name>
    <dbReference type="NCBI Taxonomy" id="470145"/>
    <lineage>
        <taxon>Bacteria</taxon>
        <taxon>Pseudomonadati</taxon>
        <taxon>Bacteroidota</taxon>
        <taxon>Bacteroidia</taxon>
        <taxon>Bacteroidales</taxon>
        <taxon>Bacteroidaceae</taxon>
        <taxon>Phocaeicola</taxon>
    </lineage>
</organism>
<reference evidence="1 2" key="2">
    <citation type="submission" date="2008-04" db="EMBL/GenBank/DDBJ databases">
        <authorList>
            <person name="Fulton L."/>
            <person name="Clifton S."/>
            <person name="Fulton B."/>
            <person name="Xu J."/>
            <person name="Minx P."/>
            <person name="Pepin K.H."/>
            <person name="Johnson M."/>
            <person name="Thiruvilangam P."/>
            <person name="Bhonagiri V."/>
            <person name="Nash W.E."/>
            <person name="Mardis E.R."/>
            <person name="Wilson R.K."/>
        </authorList>
    </citation>
    <scope>NUCLEOTIDE SEQUENCE [LARGE SCALE GENOMIC DNA]</scope>
    <source>
        <strain evidence="1 2">DSM 17136</strain>
    </source>
</reference>
<dbReference type="Proteomes" id="UP000003146">
    <property type="component" value="Unassembled WGS sequence"/>
</dbReference>
<sequence length="75" mass="9046">MSQFHALIVFIYKTYRKIEFCKYIQIIFIPLSLYKTKTNKMKKIIGSDWGYSITILSMMRSLKVDKRKTLYIELL</sequence>
<name>B3JNA4_9BACT</name>
<dbReference type="AlphaFoldDB" id="B3JNA4"/>